<organism evidence="2 3">
    <name type="scientific">Alkalicoccobacillus gibsonii</name>
    <dbReference type="NCBI Taxonomy" id="79881"/>
    <lineage>
        <taxon>Bacteria</taxon>
        <taxon>Bacillati</taxon>
        <taxon>Bacillota</taxon>
        <taxon>Bacilli</taxon>
        <taxon>Bacillales</taxon>
        <taxon>Bacillaceae</taxon>
        <taxon>Alkalicoccobacillus</taxon>
    </lineage>
</organism>
<dbReference type="SUPFAM" id="SSF82549">
    <property type="entry name" value="DAK1/DegV-like"/>
    <property type="match status" value="1"/>
</dbReference>
<dbReference type="InterPro" id="IPR050270">
    <property type="entry name" value="DegV_domain_contain"/>
</dbReference>
<dbReference type="EMBL" id="JBCITK010000001">
    <property type="protein sequence ID" value="MEN0644731.1"/>
    <property type="molecule type" value="Genomic_DNA"/>
</dbReference>
<dbReference type="InterPro" id="IPR003797">
    <property type="entry name" value="DegV"/>
</dbReference>
<dbReference type="Gene3D" id="3.40.50.10170">
    <property type="match status" value="1"/>
</dbReference>
<protein>
    <submittedName>
        <fullName evidence="2">DegV family protein</fullName>
    </submittedName>
</protein>
<dbReference type="NCBIfam" id="TIGR00762">
    <property type="entry name" value="DegV"/>
    <property type="match status" value="1"/>
</dbReference>
<dbReference type="Pfam" id="PF02645">
    <property type="entry name" value="DegV"/>
    <property type="match status" value="1"/>
</dbReference>
<dbReference type="InterPro" id="IPR043168">
    <property type="entry name" value="DegV_C"/>
</dbReference>
<comment type="caution">
    <text evidence="2">The sequence shown here is derived from an EMBL/GenBank/DDBJ whole genome shotgun (WGS) entry which is preliminary data.</text>
</comment>
<proteinExistence type="predicted"/>
<evidence type="ECO:0000256" key="1">
    <source>
        <dbReference type="ARBA" id="ARBA00023121"/>
    </source>
</evidence>
<name>A0ABU9VLG2_9BACI</name>
<accession>A0ABU9VLG2</accession>
<gene>
    <name evidence="2" type="ORF">MKY91_16380</name>
</gene>
<dbReference type="Proteomes" id="UP001418796">
    <property type="component" value="Unassembled WGS sequence"/>
</dbReference>
<sequence>MKKTAIVTDSTAYMTKEHVNEYGIHIIPLNVVIGNEAYQELVDLGTDQFYEEMAATDVLPTTSQPAIGRFVELFEQLKAEGYEDIVTIHLSSKISGTYQTALSAADMVDGIQVAGFDTEISCSPQGYFVIEAAKLADEGKSANEIITRLDQLKQQVSAYFMVDDLNHLHRGGRLSGAQRIVGNMLKIKPILHFEEAEIVPFEKVRTEKKALSRIVELLKESAQQKGIAEITVIHANRPDKAEEIRKMLSETHPEAEVTISFFGPVIGTHLGEGSLGIGWRNEN</sequence>
<dbReference type="PANTHER" id="PTHR33434:SF2">
    <property type="entry name" value="FATTY ACID-BINDING PROTEIN TM_1468"/>
    <property type="match status" value="1"/>
</dbReference>
<dbReference type="RefSeq" id="WP_343131362.1">
    <property type="nucleotide sequence ID" value="NZ_JBCITK010000001.1"/>
</dbReference>
<keyword evidence="3" id="KW-1185">Reference proteome</keyword>
<keyword evidence="1" id="KW-0446">Lipid-binding</keyword>
<evidence type="ECO:0000313" key="2">
    <source>
        <dbReference type="EMBL" id="MEN0644731.1"/>
    </source>
</evidence>
<dbReference type="PANTHER" id="PTHR33434">
    <property type="entry name" value="DEGV DOMAIN-CONTAINING PROTEIN DR_1986-RELATED"/>
    <property type="match status" value="1"/>
</dbReference>
<reference evidence="2 3" key="1">
    <citation type="submission" date="2024-03" db="EMBL/GenBank/DDBJ databases">
        <title>Bacilli Hybrid Assemblies.</title>
        <authorList>
            <person name="Kovac J."/>
        </authorList>
    </citation>
    <scope>NUCLEOTIDE SEQUENCE [LARGE SCALE GENOMIC DNA]</scope>
    <source>
        <strain evidence="2 3">FSL R7-0666</strain>
    </source>
</reference>
<dbReference type="PROSITE" id="PS51482">
    <property type="entry name" value="DEGV"/>
    <property type="match status" value="1"/>
</dbReference>
<evidence type="ECO:0000313" key="3">
    <source>
        <dbReference type="Proteomes" id="UP001418796"/>
    </source>
</evidence>
<dbReference type="Gene3D" id="3.30.1180.10">
    <property type="match status" value="1"/>
</dbReference>